<gene>
    <name evidence="1" type="ORF">PR002_g6578</name>
</gene>
<comment type="caution">
    <text evidence="1">The sequence shown here is derived from an EMBL/GenBank/DDBJ whole genome shotgun (WGS) entry which is preliminary data.</text>
</comment>
<dbReference type="AlphaFoldDB" id="A0A6A3N177"/>
<reference evidence="1 2" key="1">
    <citation type="submission" date="2018-09" db="EMBL/GenBank/DDBJ databases">
        <title>Genomic investigation of the strawberry pathogen Phytophthora fragariae indicates pathogenicity is determined by transcriptional variation in three key races.</title>
        <authorList>
            <person name="Adams T.M."/>
            <person name="Armitage A.D."/>
            <person name="Sobczyk M.K."/>
            <person name="Bates H.J."/>
            <person name="Dunwell J.M."/>
            <person name="Nellist C.F."/>
            <person name="Harrison R.J."/>
        </authorList>
    </citation>
    <scope>NUCLEOTIDE SEQUENCE [LARGE SCALE GENOMIC DNA]</scope>
    <source>
        <strain evidence="1 2">SCRP324</strain>
    </source>
</reference>
<proteinExistence type="predicted"/>
<dbReference type="EMBL" id="QXFU01000298">
    <property type="protein sequence ID" value="KAE9037420.1"/>
    <property type="molecule type" value="Genomic_DNA"/>
</dbReference>
<protein>
    <submittedName>
        <fullName evidence="1">Uncharacterized protein</fullName>
    </submittedName>
</protein>
<accession>A0A6A3N177</accession>
<dbReference type="Gene3D" id="1.10.10.60">
    <property type="entry name" value="Homeodomain-like"/>
    <property type="match status" value="1"/>
</dbReference>
<organism evidence="1 2">
    <name type="scientific">Phytophthora rubi</name>
    <dbReference type="NCBI Taxonomy" id="129364"/>
    <lineage>
        <taxon>Eukaryota</taxon>
        <taxon>Sar</taxon>
        <taxon>Stramenopiles</taxon>
        <taxon>Oomycota</taxon>
        <taxon>Peronosporomycetes</taxon>
        <taxon>Peronosporales</taxon>
        <taxon>Peronosporaceae</taxon>
        <taxon>Phytophthora</taxon>
    </lineage>
</organism>
<dbReference type="Proteomes" id="UP000435112">
    <property type="component" value="Unassembled WGS sequence"/>
</dbReference>
<evidence type="ECO:0000313" key="1">
    <source>
        <dbReference type="EMBL" id="KAE9037420.1"/>
    </source>
</evidence>
<dbReference type="OrthoDB" id="131627at2759"/>
<name>A0A6A3N177_9STRA</name>
<evidence type="ECO:0000313" key="2">
    <source>
        <dbReference type="Proteomes" id="UP000435112"/>
    </source>
</evidence>
<sequence>MGRWLKIGHKRAIVRMAKATPSTSQWELAARVAKQYKLRNKPERNTISDTLKNAAKIMSAAYGDDSVSLHK</sequence>